<evidence type="ECO:0000259" key="7">
    <source>
        <dbReference type="PROSITE" id="PS50110"/>
    </source>
</evidence>
<dbReference type="SUPFAM" id="SSF46894">
    <property type="entry name" value="C-terminal effector domain of the bipartite response regulators"/>
    <property type="match status" value="1"/>
</dbReference>
<dbReference type="PROSITE" id="PS00622">
    <property type="entry name" value="HTH_LUXR_1"/>
    <property type="match status" value="1"/>
</dbReference>
<keyword evidence="4" id="KW-0804">Transcription</keyword>
<dbReference type="Proteomes" id="UP001596122">
    <property type="component" value="Unassembled WGS sequence"/>
</dbReference>
<evidence type="ECO:0000259" key="6">
    <source>
        <dbReference type="PROSITE" id="PS50043"/>
    </source>
</evidence>
<keyword evidence="2" id="KW-0805">Transcription regulation</keyword>
<dbReference type="SMART" id="SM00448">
    <property type="entry name" value="REC"/>
    <property type="match status" value="1"/>
</dbReference>
<dbReference type="InterPro" id="IPR000792">
    <property type="entry name" value="Tscrpt_reg_LuxR_C"/>
</dbReference>
<dbReference type="InterPro" id="IPR016032">
    <property type="entry name" value="Sig_transdc_resp-reg_C-effctor"/>
</dbReference>
<dbReference type="SMART" id="SM00421">
    <property type="entry name" value="HTH_LUXR"/>
    <property type="match status" value="1"/>
</dbReference>
<name>A0ABW0GJN9_9MICO</name>
<keyword evidence="9" id="KW-1185">Reference proteome</keyword>
<dbReference type="PROSITE" id="PS50043">
    <property type="entry name" value="HTH_LUXR_2"/>
    <property type="match status" value="1"/>
</dbReference>
<dbReference type="InterPro" id="IPR011006">
    <property type="entry name" value="CheY-like_superfamily"/>
</dbReference>
<evidence type="ECO:0000313" key="9">
    <source>
        <dbReference type="Proteomes" id="UP001596122"/>
    </source>
</evidence>
<dbReference type="SUPFAM" id="SSF52172">
    <property type="entry name" value="CheY-like"/>
    <property type="match status" value="1"/>
</dbReference>
<evidence type="ECO:0000256" key="1">
    <source>
        <dbReference type="ARBA" id="ARBA00022553"/>
    </source>
</evidence>
<keyword evidence="1 5" id="KW-0597">Phosphoprotein</keyword>
<dbReference type="EMBL" id="JBHSLD010000001">
    <property type="protein sequence ID" value="MFC5379306.1"/>
    <property type="molecule type" value="Genomic_DNA"/>
</dbReference>
<evidence type="ECO:0000256" key="3">
    <source>
        <dbReference type="ARBA" id="ARBA00023125"/>
    </source>
</evidence>
<keyword evidence="3" id="KW-0238">DNA-binding</keyword>
<gene>
    <name evidence="8" type="ORF">ACFPJ6_00730</name>
</gene>
<dbReference type="Pfam" id="PF00196">
    <property type="entry name" value="GerE"/>
    <property type="match status" value="1"/>
</dbReference>
<dbReference type="CDD" id="cd06170">
    <property type="entry name" value="LuxR_C_like"/>
    <property type="match status" value="1"/>
</dbReference>
<dbReference type="PANTHER" id="PTHR43214">
    <property type="entry name" value="TWO-COMPONENT RESPONSE REGULATOR"/>
    <property type="match status" value="1"/>
</dbReference>
<feature type="domain" description="Response regulatory" evidence="7">
    <location>
        <begin position="9"/>
        <end position="125"/>
    </location>
</feature>
<evidence type="ECO:0000256" key="5">
    <source>
        <dbReference type="PROSITE-ProRule" id="PRU00169"/>
    </source>
</evidence>
<proteinExistence type="predicted"/>
<reference evidence="9" key="1">
    <citation type="journal article" date="2019" name="Int. J. Syst. Evol. Microbiol.">
        <title>The Global Catalogue of Microorganisms (GCM) 10K type strain sequencing project: providing services to taxonomists for standard genome sequencing and annotation.</title>
        <authorList>
            <consortium name="The Broad Institute Genomics Platform"/>
            <consortium name="The Broad Institute Genome Sequencing Center for Infectious Disease"/>
            <person name="Wu L."/>
            <person name="Ma J."/>
        </authorList>
    </citation>
    <scope>NUCLEOTIDE SEQUENCE [LARGE SCALE GENOMIC DNA]</scope>
    <source>
        <strain evidence="9">CCUG 43114</strain>
    </source>
</reference>
<dbReference type="InterPro" id="IPR001789">
    <property type="entry name" value="Sig_transdc_resp-reg_receiver"/>
</dbReference>
<dbReference type="Gene3D" id="3.40.50.2300">
    <property type="match status" value="1"/>
</dbReference>
<comment type="caution">
    <text evidence="8">The sequence shown here is derived from an EMBL/GenBank/DDBJ whole genome shotgun (WGS) entry which is preliminary data.</text>
</comment>
<evidence type="ECO:0000256" key="4">
    <source>
        <dbReference type="ARBA" id="ARBA00023163"/>
    </source>
</evidence>
<evidence type="ECO:0000313" key="8">
    <source>
        <dbReference type="EMBL" id="MFC5379306.1"/>
    </source>
</evidence>
<dbReference type="RefSeq" id="WP_340266590.1">
    <property type="nucleotide sequence ID" value="NZ_JBBEOG010000001.1"/>
</dbReference>
<organism evidence="8 9">
    <name type="scientific">Aquipuribacter nitratireducens</name>
    <dbReference type="NCBI Taxonomy" id="650104"/>
    <lineage>
        <taxon>Bacteria</taxon>
        <taxon>Bacillati</taxon>
        <taxon>Actinomycetota</taxon>
        <taxon>Actinomycetes</taxon>
        <taxon>Micrococcales</taxon>
        <taxon>Intrasporangiaceae</taxon>
        <taxon>Aquipuribacter</taxon>
    </lineage>
</organism>
<evidence type="ECO:0000256" key="2">
    <source>
        <dbReference type="ARBA" id="ARBA00023015"/>
    </source>
</evidence>
<dbReference type="InterPro" id="IPR039420">
    <property type="entry name" value="WalR-like"/>
</dbReference>
<feature type="modified residue" description="4-aspartylphosphate" evidence="5">
    <location>
        <position position="60"/>
    </location>
</feature>
<dbReference type="CDD" id="cd17535">
    <property type="entry name" value="REC_NarL-like"/>
    <property type="match status" value="1"/>
</dbReference>
<feature type="domain" description="HTH luxR-type" evidence="6">
    <location>
        <begin position="152"/>
        <end position="217"/>
    </location>
</feature>
<dbReference type="InterPro" id="IPR058245">
    <property type="entry name" value="NreC/VraR/RcsB-like_REC"/>
</dbReference>
<dbReference type="PROSITE" id="PS50110">
    <property type="entry name" value="RESPONSE_REGULATORY"/>
    <property type="match status" value="1"/>
</dbReference>
<protein>
    <submittedName>
        <fullName evidence="8">Response regulator</fullName>
    </submittedName>
</protein>
<sequence length="226" mass="24252">MTGEGRTVRVVVCDDEAMVRAGLRMLLDGEDDIEVVGEAVDGLQAVEVVTRLRPDVVLMDVRMPRLDGLAAAARLRAEGSAARIVILTTFDDDPVVDAALRQLVTGFLLKSSSPERLLEAVREAAAGRGVLDPAVVPRVVEAYAARPAAAPASPLLERLTPRETDVLRLVARGLSNAEVAARLYLGETTVKTHLGRVLDKLGARDRPQVIALAYEHGLVRAGEPRE</sequence>
<dbReference type="Pfam" id="PF00072">
    <property type="entry name" value="Response_reg"/>
    <property type="match status" value="1"/>
</dbReference>
<accession>A0ABW0GJN9</accession>
<dbReference type="PANTHER" id="PTHR43214:SF24">
    <property type="entry name" value="TRANSCRIPTIONAL REGULATORY PROTEIN NARL-RELATED"/>
    <property type="match status" value="1"/>
</dbReference>
<dbReference type="PRINTS" id="PR00038">
    <property type="entry name" value="HTHLUXR"/>
</dbReference>